<organism evidence="1 2">
    <name type="scientific">Sporothrix schenckii 1099-18</name>
    <dbReference type="NCBI Taxonomy" id="1397361"/>
    <lineage>
        <taxon>Eukaryota</taxon>
        <taxon>Fungi</taxon>
        <taxon>Dikarya</taxon>
        <taxon>Ascomycota</taxon>
        <taxon>Pezizomycotina</taxon>
        <taxon>Sordariomycetes</taxon>
        <taxon>Sordariomycetidae</taxon>
        <taxon>Ophiostomatales</taxon>
        <taxon>Ophiostomataceae</taxon>
        <taxon>Sporothrix</taxon>
    </lineage>
</organism>
<name>A0A0F2LW58_SPOSC</name>
<sequence length="70" mass="7153">MAVITAIGRRGALVGGDLARGDELGGTWAPGAVGTSDLRRDWRLMGQGVQPKSSGVGGIEPVFALFVDSV</sequence>
<dbReference type="KEGG" id="ssck:SPSK_00965"/>
<gene>
    <name evidence="1" type="ORF">SPSK_00965</name>
</gene>
<reference evidence="1 2" key="2">
    <citation type="journal article" date="2015" name="Eukaryot. Cell">
        <title>Asexual propagation of a virulent clone complex in a human and feline outbreak of sporotrichosis.</title>
        <authorList>
            <person name="Teixeira Mde M."/>
            <person name="Rodrigues A.M."/>
            <person name="Tsui C.K."/>
            <person name="de Almeida L.G."/>
            <person name="Van Diepeningen A.D."/>
            <person name="van den Ende B.G."/>
            <person name="Fernandes G.F."/>
            <person name="Kano R."/>
            <person name="Hamelin R.C."/>
            <person name="Lopes-Bezerra L.M."/>
            <person name="Vasconcelos A.T."/>
            <person name="de Hoog S."/>
            <person name="de Camargo Z.P."/>
            <person name="Felipe M.S."/>
        </authorList>
    </citation>
    <scope>NUCLEOTIDE SEQUENCE [LARGE SCALE GENOMIC DNA]</scope>
    <source>
        <strain evidence="1 2">1099-18</strain>
    </source>
</reference>
<dbReference type="VEuPathDB" id="FungiDB:SPSK_00965"/>
<dbReference type="AlphaFoldDB" id="A0A0F2LW58"/>
<reference evidence="1 2" key="1">
    <citation type="journal article" date="2014" name="BMC Genomics">
        <title>Comparative genomics of the major fungal agents of human and animal Sporotrichosis: Sporothrix schenckii and Sporothrix brasiliensis.</title>
        <authorList>
            <person name="Teixeira M.M."/>
            <person name="de Almeida L.G."/>
            <person name="Kubitschek-Barreira P."/>
            <person name="Alves F.L."/>
            <person name="Kioshima E.S."/>
            <person name="Abadio A.K."/>
            <person name="Fernandes L."/>
            <person name="Derengowski L.S."/>
            <person name="Ferreira K.S."/>
            <person name="Souza R.C."/>
            <person name="Ruiz J.C."/>
            <person name="de Andrade N.C."/>
            <person name="Paes H.C."/>
            <person name="Nicola A.M."/>
            <person name="Albuquerque P."/>
            <person name="Gerber A.L."/>
            <person name="Martins V.P."/>
            <person name="Peconick L.D."/>
            <person name="Neto A.V."/>
            <person name="Chaucanez C.B."/>
            <person name="Silva P.A."/>
            <person name="Cunha O.L."/>
            <person name="de Oliveira F.F."/>
            <person name="dos Santos T.C."/>
            <person name="Barros A.L."/>
            <person name="Soares M.A."/>
            <person name="de Oliveira L.M."/>
            <person name="Marini M.M."/>
            <person name="Villalobos-Duno H."/>
            <person name="Cunha M.M."/>
            <person name="de Hoog S."/>
            <person name="da Silveira J.F."/>
            <person name="Henrissat B."/>
            <person name="Nino-Vega G.A."/>
            <person name="Cisalpino P.S."/>
            <person name="Mora-Montes H.M."/>
            <person name="Almeida S.R."/>
            <person name="Stajich J.E."/>
            <person name="Lopes-Bezerra L.M."/>
            <person name="Vasconcelos A.T."/>
            <person name="Felipe M.S."/>
        </authorList>
    </citation>
    <scope>NUCLEOTIDE SEQUENCE [LARGE SCALE GENOMIC DNA]</scope>
    <source>
        <strain evidence="1 2">1099-18</strain>
    </source>
</reference>
<evidence type="ECO:0000313" key="2">
    <source>
        <dbReference type="Proteomes" id="UP000033710"/>
    </source>
</evidence>
<protein>
    <submittedName>
        <fullName evidence="1">Uncharacterized protein</fullName>
    </submittedName>
</protein>
<accession>A0A0F2LW58</accession>
<dbReference type="RefSeq" id="XP_016584383.1">
    <property type="nucleotide sequence ID" value="XM_016727904.1"/>
</dbReference>
<dbReference type="EMBL" id="AXCR01000011">
    <property type="protein sequence ID" value="KJR81707.1"/>
    <property type="molecule type" value="Genomic_DNA"/>
</dbReference>
<proteinExistence type="predicted"/>
<dbReference type="Proteomes" id="UP000033710">
    <property type="component" value="Unassembled WGS sequence"/>
</dbReference>
<comment type="caution">
    <text evidence="1">The sequence shown here is derived from an EMBL/GenBank/DDBJ whole genome shotgun (WGS) entry which is preliminary data.</text>
</comment>
<evidence type="ECO:0000313" key="1">
    <source>
        <dbReference type="EMBL" id="KJR81707.1"/>
    </source>
</evidence>
<dbReference type="GeneID" id="27663181"/>